<gene>
    <name evidence="4" type="ORF">ITI46_16935</name>
</gene>
<dbReference type="SUPFAM" id="SSF46689">
    <property type="entry name" value="Homeodomain-like"/>
    <property type="match status" value="1"/>
</dbReference>
<dbReference type="PANTHER" id="PTHR30055">
    <property type="entry name" value="HTH-TYPE TRANSCRIPTIONAL REGULATOR RUTR"/>
    <property type="match status" value="1"/>
</dbReference>
<organism evidence="4 5">
    <name type="scientific">Streptomyces oryzae</name>
    <dbReference type="NCBI Taxonomy" id="1434886"/>
    <lineage>
        <taxon>Bacteria</taxon>
        <taxon>Bacillati</taxon>
        <taxon>Actinomycetota</taxon>
        <taxon>Actinomycetes</taxon>
        <taxon>Kitasatosporales</taxon>
        <taxon>Streptomycetaceae</taxon>
        <taxon>Streptomyces</taxon>
    </lineage>
</organism>
<dbReference type="PROSITE" id="PS50977">
    <property type="entry name" value="HTH_TETR_2"/>
    <property type="match status" value="1"/>
</dbReference>
<dbReference type="Proteomes" id="UP001519064">
    <property type="component" value="Unassembled WGS sequence"/>
</dbReference>
<evidence type="ECO:0000256" key="2">
    <source>
        <dbReference type="PROSITE-ProRule" id="PRU00335"/>
    </source>
</evidence>
<dbReference type="InterPro" id="IPR050109">
    <property type="entry name" value="HTH-type_TetR-like_transc_reg"/>
</dbReference>
<protein>
    <submittedName>
        <fullName evidence="4">TetR/AcrR family transcriptional regulator</fullName>
    </submittedName>
</protein>
<comment type="caution">
    <text evidence="4">The sequence shown here is derived from an EMBL/GenBank/DDBJ whole genome shotgun (WGS) entry which is preliminary data.</text>
</comment>
<keyword evidence="5" id="KW-1185">Reference proteome</keyword>
<dbReference type="RefSeq" id="WP_209240396.1">
    <property type="nucleotide sequence ID" value="NZ_JADKMA010000078.1"/>
</dbReference>
<dbReference type="PANTHER" id="PTHR30055:SF209">
    <property type="entry name" value="POSSIBLE TRANSCRIPTIONAL REGULATORY PROTEIN (PROBABLY TETR-FAMILY)"/>
    <property type="match status" value="1"/>
</dbReference>
<dbReference type="InterPro" id="IPR001647">
    <property type="entry name" value="HTH_TetR"/>
</dbReference>
<name>A0ABS3XD75_9ACTN</name>
<proteinExistence type="predicted"/>
<dbReference type="Gene3D" id="1.10.357.10">
    <property type="entry name" value="Tetracycline Repressor, domain 2"/>
    <property type="match status" value="1"/>
</dbReference>
<dbReference type="InterPro" id="IPR009057">
    <property type="entry name" value="Homeodomain-like_sf"/>
</dbReference>
<sequence>MPQGRGERADAARNRRAILLATEELLARHRPEQISMEQVAAAAGVGKGTVFHRFGSRMGLMLALMQERALTLNEAVVSGPPPLGPGAAPRARLLAFLDGIVDVVSRNKGLLAALGHAATTTHRRENDQGEGGESPIYRFWHRHVSELIAQARPELDADLMAHVVLGALHSTPVLNLLEQGESKRLSNALCTLAASLLDAPDGTPRPGLSSRRCNSGGVN</sequence>
<dbReference type="Pfam" id="PF00440">
    <property type="entry name" value="TetR_N"/>
    <property type="match status" value="1"/>
</dbReference>
<reference evidence="4 5" key="1">
    <citation type="submission" date="2020-11" db="EMBL/GenBank/DDBJ databases">
        <title>Streptomyces spirodelae sp. nov., isolated from duckweed.</title>
        <authorList>
            <person name="Saimee Y."/>
            <person name="Duangmal K."/>
        </authorList>
    </citation>
    <scope>NUCLEOTIDE SEQUENCE [LARGE SCALE GENOMIC DNA]</scope>
    <source>
        <strain evidence="4 5">S16-07</strain>
    </source>
</reference>
<evidence type="ECO:0000259" key="3">
    <source>
        <dbReference type="PROSITE" id="PS50977"/>
    </source>
</evidence>
<accession>A0ABS3XD75</accession>
<feature type="DNA-binding region" description="H-T-H motif" evidence="2">
    <location>
        <begin position="35"/>
        <end position="54"/>
    </location>
</feature>
<evidence type="ECO:0000313" key="4">
    <source>
        <dbReference type="EMBL" id="MBO8193337.1"/>
    </source>
</evidence>
<evidence type="ECO:0000313" key="5">
    <source>
        <dbReference type="Proteomes" id="UP001519064"/>
    </source>
</evidence>
<dbReference type="SUPFAM" id="SSF48498">
    <property type="entry name" value="Tetracyclin repressor-like, C-terminal domain"/>
    <property type="match status" value="1"/>
</dbReference>
<evidence type="ECO:0000256" key="1">
    <source>
        <dbReference type="ARBA" id="ARBA00023125"/>
    </source>
</evidence>
<keyword evidence="1 2" id="KW-0238">DNA-binding</keyword>
<dbReference type="InterPro" id="IPR036271">
    <property type="entry name" value="Tet_transcr_reg_TetR-rel_C_sf"/>
</dbReference>
<dbReference type="EMBL" id="JADKMA010000078">
    <property type="protein sequence ID" value="MBO8193337.1"/>
    <property type="molecule type" value="Genomic_DNA"/>
</dbReference>
<feature type="domain" description="HTH tetR-type" evidence="3">
    <location>
        <begin position="12"/>
        <end position="72"/>
    </location>
</feature>